<keyword evidence="2" id="KW-1185">Reference proteome</keyword>
<sequence>MNQPEERTNASRELPFQRLRDFRENGGTIGNTPYTEMIEYNNQRNFNMEFINHRYKYLSNSTLVEQKRETEDGGIVIYPDEDEYDMNDLKILRIMYSFKVKYQDNIQDDNDSEASD</sequence>
<name>A0A9W8DPN0_9FUNG</name>
<evidence type="ECO:0000313" key="2">
    <source>
        <dbReference type="Proteomes" id="UP001150538"/>
    </source>
</evidence>
<dbReference type="Proteomes" id="UP001150538">
    <property type="component" value="Unassembled WGS sequence"/>
</dbReference>
<dbReference type="EMBL" id="JANBPU010000270">
    <property type="protein sequence ID" value="KAJ1913315.1"/>
    <property type="molecule type" value="Genomic_DNA"/>
</dbReference>
<evidence type="ECO:0000313" key="1">
    <source>
        <dbReference type="EMBL" id="KAJ1913315.1"/>
    </source>
</evidence>
<accession>A0A9W8DPN0</accession>
<comment type="caution">
    <text evidence="1">The sequence shown here is derived from an EMBL/GenBank/DDBJ whole genome shotgun (WGS) entry which is preliminary data.</text>
</comment>
<dbReference type="AlphaFoldDB" id="A0A9W8DPN0"/>
<protein>
    <submittedName>
        <fullName evidence="1">Uncharacterized protein</fullName>
    </submittedName>
</protein>
<gene>
    <name evidence="1" type="ORF">H4219_005257</name>
</gene>
<reference evidence="1" key="1">
    <citation type="submission" date="2022-07" db="EMBL/GenBank/DDBJ databases">
        <title>Phylogenomic reconstructions and comparative analyses of Kickxellomycotina fungi.</title>
        <authorList>
            <person name="Reynolds N.K."/>
            <person name="Stajich J.E."/>
            <person name="Barry K."/>
            <person name="Grigoriev I.V."/>
            <person name="Crous P."/>
            <person name="Smith M.E."/>
        </authorList>
    </citation>
    <scope>NUCLEOTIDE SEQUENCE</scope>
    <source>
        <strain evidence="1">NBRC 100468</strain>
    </source>
</reference>
<organism evidence="1 2">
    <name type="scientific">Mycoemilia scoparia</name>
    <dbReference type="NCBI Taxonomy" id="417184"/>
    <lineage>
        <taxon>Eukaryota</taxon>
        <taxon>Fungi</taxon>
        <taxon>Fungi incertae sedis</taxon>
        <taxon>Zoopagomycota</taxon>
        <taxon>Kickxellomycotina</taxon>
        <taxon>Kickxellomycetes</taxon>
        <taxon>Kickxellales</taxon>
        <taxon>Kickxellaceae</taxon>
        <taxon>Mycoemilia</taxon>
    </lineage>
</organism>
<proteinExistence type="predicted"/>